<evidence type="ECO:0008006" key="6">
    <source>
        <dbReference type="Google" id="ProtNLM"/>
    </source>
</evidence>
<organism evidence="4 5">
    <name type="scientific">Rhododendron simsii</name>
    <name type="common">Sims's rhododendron</name>
    <dbReference type="NCBI Taxonomy" id="118357"/>
    <lineage>
        <taxon>Eukaryota</taxon>
        <taxon>Viridiplantae</taxon>
        <taxon>Streptophyta</taxon>
        <taxon>Embryophyta</taxon>
        <taxon>Tracheophyta</taxon>
        <taxon>Spermatophyta</taxon>
        <taxon>Magnoliopsida</taxon>
        <taxon>eudicotyledons</taxon>
        <taxon>Gunneridae</taxon>
        <taxon>Pentapetalae</taxon>
        <taxon>asterids</taxon>
        <taxon>Ericales</taxon>
        <taxon>Ericaceae</taxon>
        <taxon>Ericoideae</taxon>
        <taxon>Rhodoreae</taxon>
        <taxon>Rhododendron</taxon>
    </lineage>
</organism>
<reference evidence="4" key="1">
    <citation type="submission" date="2019-11" db="EMBL/GenBank/DDBJ databases">
        <authorList>
            <person name="Liu Y."/>
            <person name="Hou J."/>
            <person name="Li T.-Q."/>
            <person name="Guan C.-H."/>
            <person name="Wu X."/>
            <person name="Wu H.-Z."/>
            <person name="Ling F."/>
            <person name="Zhang R."/>
            <person name="Shi X.-G."/>
            <person name="Ren J.-P."/>
            <person name="Chen E.-F."/>
            <person name="Sun J.-M."/>
        </authorList>
    </citation>
    <scope>NUCLEOTIDE SEQUENCE</scope>
    <source>
        <strain evidence="4">Adult_tree_wgs_1</strain>
        <tissue evidence="4">Leaves</tissue>
    </source>
</reference>
<protein>
    <recommendedName>
        <fullName evidence="6">SIT4 phosphatase-associated family protein</fullName>
    </recommendedName>
</protein>
<dbReference type="Proteomes" id="UP000626092">
    <property type="component" value="Unassembled WGS sequence"/>
</dbReference>
<dbReference type="EMBL" id="WJXA01000013">
    <property type="protein sequence ID" value="KAF7120194.1"/>
    <property type="molecule type" value="Genomic_DNA"/>
</dbReference>
<sequence>MFWKLPVLSSSSPVESVLDKENFTLEELLDEEEIIQECKALNSRLINFLRDRAQVEQLLRYIVEEPPEDAESKRVFKFPFIACEVFTCEIDVIFKTLVEEEELMNLLFSFLEPNRPHSALLAGYFGKVVICLMVRKTIPLMNYVQGHQDVFRQLVDLIGITSIMEVLIRLVGAEDHIYPNSLDVQQWLADSNLLEMIVDKLCPPSPPEVHANAAETLCAITRNASSTLAAKLSSPSFVARIFGHALEDSNSNSGLVHSLSVCISLLDPKRSVPSPMLHSFRSQHMYESPTPVNPETVGAMLPKLGDLLMLLNVSSDEKILPTTYGELRPPLGKHRLKIVEFIAVLLKTGNEVAEKELVTSGTIQRVLDLFFEYPFHNSLHHHVESIIISCLESKNDTIVNHLLQECNLIGKILQTDKHPIVCSDLYQPTLPAAGRQTPRAGNLGHITRISNKLVQLANSNIHIQTFLQENTEWNDWQTTVLQERNMVENVYRWACGRPTALHDRTRDSDEEDLHDRDYDVAALANNLSQAFRYSIYDNEDTEEGNRALDRDDEDVYFDDESAEVVISSLRLGDDHGSLFTNSNWFAFQDDRIGDAPMSTSPMEVMDEINLNGTSTNGNSSSDDEVVVGEDEELTESKTPANSTSSLDTKNLNGFAGNNSTNGDSSIPQNENPSASSDMSFLRFESPEEDLFGDRPLPEWVGWGDPADFQVGGSSVNPFEDPEISSINLADPADEGAAANVSSPSSGEILPNGTSTATDSSDGPSVGPDPSQRAASVPSLFEEDVEFVGVELEGTEKAMDQALKEGIVGEAGPLKRNLIPKVQGKENEDESGSGMKEFNDANYWRVDQEVAVTE</sequence>
<comment type="similarity">
    <text evidence="1">Belongs to the SAPS family.</text>
</comment>
<dbReference type="GO" id="GO:0019903">
    <property type="term" value="F:protein phosphatase binding"/>
    <property type="evidence" value="ECO:0007669"/>
    <property type="project" value="InterPro"/>
</dbReference>
<keyword evidence="2" id="KW-0131">Cell cycle</keyword>
<dbReference type="InterPro" id="IPR016024">
    <property type="entry name" value="ARM-type_fold"/>
</dbReference>
<feature type="compositionally biased region" description="Polar residues" evidence="3">
    <location>
        <begin position="739"/>
        <end position="757"/>
    </location>
</feature>
<keyword evidence="5" id="KW-1185">Reference proteome</keyword>
<feature type="region of interest" description="Disordered" evidence="3">
    <location>
        <begin position="821"/>
        <end position="840"/>
    </location>
</feature>
<evidence type="ECO:0000313" key="5">
    <source>
        <dbReference type="Proteomes" id="UP000626092"/>
    </source>
</evidence>
<evidence type="ECO:0000256" key="1">
    <source>
        <dbReference type="ARBA" id="ARBA00006180"/>
    </source>
</evidence>
<dbReference type="InterPro" id="IPR007587">
    <property type="entry name" value="SAPS"/>
</dbReference>
<dbReference type="Pfam" id="PF04499">
    <property type="entry name" value="SAPS"/>
    <property type="match status" value="1"/>
</dbReference>
<dbReference type="AlphaFoldDB" id="A0A834FYY9"/>
<accession>A0A834FYY9</accession>
<proteinExistence type="inferred from homology"/>
<name>A0A834FYY9_RHOSS</name>
<feature type="compositionally biased region" description="Low complexity" evidence="3">
    <location>
        <begin position="758"/>
        <end position="770"/>
    </location>
</feature>
<dbReference type="OrthoDB" id="295029at2759"/>
<evidence type="ECO:0000256" key="2">
    <source>
        <dbReference type="ARBA" id="ARBA00023306"/>
    </source>
</evidence>
<dbReference type="GO" id="GO:0019888">
    <property type="term" value="F:protein phosphatase regulator activity"/>
    <property type="evidence" value="ECO:0007669"/>
    <property type="project" value="TreeGrafter"/>
</dbReference>
<evidence type="ECO:0000313" key="4">
    <source>
        <dbReference type="EMBL" id="KAF7120194.1"/>
    </source>
</evidence>
<dbReference type="PANTHER" id="PTHR12634">
    <property type="entry name" value="SIT4 YEAST -ASSOCIATING PROTEIN-RELATED"/>
    <property type="match status" value="1"/>
</dbReference>
<comment type="caution">
    <text evidence="4">The sequence shown here is derived from an EMBL/GenBank/DDBJ whole genome shotgun (WGS) entry which is preliminary data.</text>
</comment>
<dbReference type="SUPFAM" id="SSF48371">
    <property type="entry name" value="ARM repeat"/>
    <property type="match status" value="1"/>
</dbReference>
<feature type="compositionally biased region" description="Low complexity" evidence="3">
    <location>
        <begin position="609"/>
        <end position="620"/>
    </location>
</feature>
<evidence type="ECO:0000256" key="3">
    <source>
        <dbReference type="SAM" id="MobiDB-lite"/>
    </source>
</evidence>
<dbReference type="PANTHER" id="PTHR12634:SF8">
    <property type="entry name" value="FIERY MOUNTAIN, ISOFORM D"/>
    <property type="match status" value="1"/>
</dbReference>
<feature type="compositionally biased region" description="Acidic residues" evidence="3">
    <location>
        <begin position="621"/>
        <end position="633"/>
    </location>
</feature>
<gene>
    <name evidence="4" type="ORF">RHSIM_Rhsim13G0094700</name>
</gene>
<feature type="compositionally biased region" description="Polar residues" evidence="3">
    <location>
        <begin position="636"/>
        <end position="678"/>
    </location>
</feature>
<feature type="region of interest" description="Disordered" evidence="3">
    <location>
        <begin position="608"/>
        <end position="779"/>
    </location>
</feature>